<dbReference type="PANTHER" id="PTHR42696">
    <property type="entry name" value="ASPARTATE AMMONIA-LYASE"/>
    <property type="match status" value="1"/>
</dbReference>
<dbReference type="InterPro" id="IPR000362">
    <property type="entry name" value="Fumarate_lyase_fam"/>
</dbReference>
<dbReference type="PROSITE" id="PS00163">
    <property type="entry name" value="FUMARATE_LYASES"/>
    <property type="match status" value="1"/>
</dbReference>
<dbReference type="Gene3D" id="1.10.275.10">
    <property type="entry name" value="Fumarase/aspartase (N-terminal domain)"/>
    <property type="match status" value="1"/>
</dbReference>
<dbReference type="PANTHER" id="PTHR42696:SF2">
    <property type="entry name" value="ASPARTATE AMMONIA-LYASE"/>
    <property type="match status" value="1"/>
</dbReference>
<evidence type="ECO:0000259" key="1">
    <source>
        <dbReference type="Pfam" id="PF00206"/>
    </source>
</evidence>
<evidence type="ECO:0000313" key="2">
    <source>
        <dbReference type="EMBL" id="MEJ8476806.1"/>
    </source>
</evidence>
<feature type="domain" description="Fumarate lyase N-terminal" evidence="1">
    <location>
        <begin position="19"/>
        <end position="350"/>
    </location>
</feature>
<gene>
    <name evidence="2" type="ORF">V6575_22235</name>
</gene>
<dbReference type="InterPro" id="IPR008948">
    <property type="entry name" value="L-Aspartase-like"/>
</dbReference>
<keyword evidence="3" id="KW-1185">Reference proteome</keyword>
<dbReference type="RefSeq" id="WP_340277589.1">
    <property type="nucleotide sequence ID" value="NZ_JBAKIA010000028.1"/>
</dbReference>
<dbReference type="Pfam" id="PF00206">
    <property type="entry name" value="Lyase_1"/>
    <property type="match status" value="1"/>
</dbReference>
<reference evidence="2 3" key="1">
    <citation type="submission" date="2024-02" db="EMBL/GenBank/DDBJ databases">
        <title>Roseibium algae sp. nov., isolated from marine alga (Grateloupia sp.), showing potential in myo-inositol conversion.</title>
        <authorList>
            <person name="Wang Y."/>
        </authorList>
    </citation>
    <scope>NUCLEOTIDE SEQUENCE [LARGE SCALE GENOMIC DNA]</scope>
    <source>
        <strain evidence="2 3">H3510</strain>
    </source>
</reference>
<comment type="caution">
    <text evidence="2">The sequence shown here is derived from an EMBL/GenBank/DDBJ whole genome shotgun (WGS) entry which is preliminary data.</text>
</comment>
<dbReference type="PRINTS" id="PR00149">
    <property type="entry name" value="FUMRATELYASE"/>
</dbReference>
<proteinExistence type="predicted"/>
<evidence type="ECO:0000313" key="3">
    <source>
        <dbReference type="Proteomes" id="UP001385499"/>
    </source>
</evidence>
<name>A0ABU8TSX7_9HYPH</name>
<dbReference type="SUPFAM" id="SSF48557">
    <property type="entry name" value="L-aspartase-like"/>
    <property type="match status" value="1"/>
</dbReference>
<sequence>MALSDPYQRRARVEYDAFGSLEVPFDALYGIQTTRALSNFPISGIPISKLPDLINALAQVKKAAARANARLENLSLDKAQIIECVCDEILSGQHHQHFPVDVYQGGAGTSTNMNMNEVIANRGLELMHYPCGSYAHLHPNDDVNRAQSTNDVYPTAIRLAFLSALPRLEAALAQLAQAFHNKGSVFAEVLKLGRTQLQDAVPMTVGAELEAFGSTIREDIARLEGARDLLHEVNLGGTAIGTGVSTPPGFQVAVLQELSELTGQPLKPAANLLEASWDTGAIIYLSSNLKRVAAKLSKISNDLRLLSSGPRSGLGELQLPKVQPGSSMMPGKINPVIPEMVNQVAFQVFGNDIMITFAAEAGQLQLNAFEPIMCFGIMQSIMLLTNAVETLRVQCVEGIEADTDRCLQNLEASTANLTALISTIGYERASQLANEMLRDGTSWTDIFSTLSERASK</sequence>
<protein>
    <submittedName>
        <fullName evidence="2">Aspartate ammonia-lyase</fullName>
    </submittedName>
</protein>
<organism evidence="2 3">
    <name type="scientific">Roseibium algae</name>
    <dbReference type="NCBI Taxonomy" id="3123038"/>
    <lineage>
        <taxon>Bacteria</taxon>
        <taxon>Pseudomonadati</taxon>
        <taxon>Pseudomonadota</taxon>
        <taxon>Alphaproteobacteria</taxon>
        <taxon>Hyphomicrobiales</taxon>
        <taxon>Stappiaceae</taxon>
        <taxon>Roseibium</taxon>
    </lineage>
</organism>
<dbReference type="InterPro" id="IPR022761">
    <property type="entry name" value="Fumarate_lyase_N"/>
</dbReference>
<accession>A0ABU8TSX7</accession>
<dbReference type="InterPro" id="IPR020557">
    <property type="entry name" value="Fumarate_lyase_CS"/>
</dbReference>
<dbReference type="NCBIfam" id="NF008909">
    <property type="entry name" value="PRK12273.1"/>
    <property type="match status" value="1"/>
</dbReference>
<dbReference type="Gene3D" id="1.20.200.10">
    <property type="entry name" value="Fumarase/aspartase (Central domain)"/>
    <property type="match status" value="1"/>
</dbReference>
<dbReference type="InterPro" id="IPR024083">
    <property type="entry name" value="Fumarase/histidase_N"/>
</dbReference>
<dbReference type="InterPro" id="IPR051546">
    <property type="entry name" value="Aspartate_Ammonia-Lyase"/>
</dbReference>
<dbReference type="Proteomes" id="UP001385499">
    <property type="component" value="Unassembled WGS sequence"/>
</dbReference>
<dbReference type="EMBL" id="JBAKIA010000028">
    <property type="protein sequence ID" value="MEJ8476806.1"/>
    <property type="molecule type" value="Genomic_DNA"/>
</dbReference>